<feature type="domain" description="Flagellar assembly protein T C-terminal" evidence="2">
    <location>
        <begin position="321"/>
        <end position="396"/>
    </location>
</feature>
<evidence type="ECO:0000259" key="2">
    <source>
        <dbReference type="Pfam" id="PF16538"/>
    </source>
</evidence>
<dbReference type="Pfam" id="PF16538">
    <property type="entry name" value="FlgT_C"/>
    <property type="match status" value="1"/>
</dbReference>
<proteinExistence type="predicted"/>
<accession>A0A9D9DE46</accession>
<dbReference type="InterPro" id="IPR038180">
    <property type="entry name" value="FlgT_N_sf"/>
</dbReference>
<comment type="caution">
    <text evidence="5">The sequence shown here is derived from an EMBL/GenBank/DDBJ whole genome shotgun (WGS) entry which is preliminary data.</text>
</comment>
<evidence type="ECO:0000313" key="6">
    <source>
        <dbReference type="Proteomes" id="UP000823631"/>
    </source>
</evidence>
<evidence type="ECO:0000259" key="4">
    <source>
        <dbReference type="Pfam" id="PF16548"/>
    </source>
</evidence>
<feature type="domain" description="Flagellar assembly protein T N-terminal" evidence="4">
    <location>
        <begin position="31"/>
        <end position="114"/>
    </location>
</feature>
<dbReference type="Pfam" id="PF16539">
    <property type="entry name" value="FlgT_M"/>
    <property type="match status" value="1"/>
</dbReference>
<protein>
    <submittedName>
        <fullName evidence="5">Flagellar assembly protein T N-terminal domain-containing protein</fullName>
    </submittedName>
</protein>
<evidence type="ECO:0000313" key="5">
    <source>
        <dbReference type="EMBL" id="MBO8416793.1"/>
    </source>
</evidence>
<feature type="domain" description="Flagellar assembly protein T middle" evidence="3">
    <location>
        <begin position="123"/>
        <end position="274"/>
    </location>
</feature>
<evidence type="ECO:0000259" key="3">
    <source>
        <dbReference type="Pfam" id="PF16539"/>
    </source>
</evidence>
<dbReference type="InterPro" id="IPR032370">
    <property type="entry name" value="FlgT_N"/>
</dbReference>
<feature type="signal peptide" evidence="1">
    <location>
        <begin position="1"/>
        <end position="30"/>
    </location>
</feature>
<dbReference type="EMBL" id="JADINH010000210">
    <property type="protein sequence ID" value="MBO8416793.1"/>
    <property type="molecule type" value="Genomic_DNA"/>
</dbReference>
<dbReference type="InterPro" id="IPR032386">
    <property type="entry name" value="FlgT_M"/>
</dbReference>
<dbReference type="Gene3D" id="3.40.50.10610">
    <property type="entry name" value="ABC-type transport auxiliary lipoprotein component"/>
    <property type="match status" value="1"/>
</dbReference>
<dbReference type="InterPro" id="IPR032388">
    <property type="entry name" value="FlgT_C"/>
</dbReference>
<feature type="chain" id="PRO_5039414396" evidence="1">
    <location>
        <begin position="31"/>
        <end position="398"/>
    </location>
</feature>
<dbReference type="InterPro" id="IPR038165">
    <property type="entry name" value="FlgT_C_sf"/>
</dbReference>
<dbReference type="Proteomes" id="UP000823631">
    <property type="component" value="Unassembled WGS sequence"/>
</dbReference>
<keyword evidence="5" id="KW-0282">Flagellum</keyword>
<dbReference type="Gene3D" id="2.40.10.410">
    <property type="entry name" value="FlgT, C-terminal domain"/>
    <property type="match status" value="1"/>
</dbReference>
<keyword evidence="1" id="KW-0732">Signal</keyword>
<keyword evidence="5" id="KW-0969">Cilium</keyword>
<name>A0A9D9DE46_9GAMM</name>
<organism evidence="5 6">
    <name type="scientific">Candidatus Avisuccinivibrio stercorigallinarum</name>
    <dbReference type="NCBI Taxonomy" id="2840704"/>
    <lineage>
        <taxon>Bacteria</taxon>
        <taxon>Pseudomonadati</taxon>
        <taxon>Pseudomonadota</taxon>
        <taxon>Gammaproteobacteria</taxon>
        <taxon>Aeromonadales</taxon>
        <taxon>Succinivibrionaceae</taxon>
        <taxon>Succinivibrionaceae incertae sedis</taxon>
        <taxon>Candidatus Avisuccinivibrio</taxon>
    </lineage>
</organism>
<gene>
    <name evidence="5" type="ORF">IAB19_10470</name>
</gene>
<sequence length="398" mass="44219">MKVAGRLISALKTGAAAAAVMLAVVPAAQAQWYTADGRAAILYDDVEKARTEAINDALRSIMLEAGADINVSADYQGGALLNESFNIKSSSPVRKMTILEEQRTLSSVTVKVRAYVDEDRTMKCAQSSVRKSILPLIFRFADDRAYQSAVGLDDLPREIERNLLLDLGSTASIRLLPQASFRFFADEYSSGPSYAEIKALEEIAAHYRTQFLLVGTLRSAALSESGDNVFERLLYKPTRTLDFDLALYNTLSGRLLIKKNYRAESDWDFKQGQYLDLRSEQFLSSAYGQRLTELCSYAADDIVNALTCLPSAARIIEVNGDEILISLGSNDGLKEGLKFNLSHQSESYDRQQRAYSRYDRSESAYRVEAVFPETARLVPVSLNHSPLNVMIDDVVVLR</sequence>
<reference evidence="5" key="1">
    <citation type="submission" date="2020-10" db="EMBL/GenBank/DDBJ databases">
        <authorList>
            <person name="Gilroy R."/>
        </authorList>
    </citation>
    <scope>NUCLEOTIDE SEQUENCE</scope>
    <source>
        <strain evidence="5">17213</strain>
    </source>
</reference>
<evidence type="ECO:0000256" key="1">
    <source>
        <dbReference type="SAM" id="SignalP"/>
    </source>
</evidence>
<dbReference type="AlphaFoldDB" id="A0A9D9DE46"/>
<keyword evidence="5" id="KW-0966">Cell projection</keyword>
<reference evidence="5" key="2">
    <citation type="journal article" date="2021" name="PeerJ">
        <title>Extensive microbial diversity within the chicken gut microbiome revealed by metagenomics and culture.</title>
        <authorList>
            <person name="Gilroy R."/>
            <person name="Ravi A."/>
            <person name="Getino M."/>
            <person name="Pursley I."/>
            <person name="Horton D.L."/>
            <person name="Alikhan N.F."/>
            <person name="Baker D."/>
            <person name="Gharbi K."/>
            <person name="Hall N."/>
            <person name="Watson M."/>
            <person name="Adriaenssens E.M."/>
            <person name="Foster-Nyarko E."/>
            <person name="Jarju S."/>
            <person name="Secka A."/>
            <person name="Antonio M."/>
            <person name="Oren A."/>
            <person name="Chaudhuri R.R."/>
            <person name="La Ragione R."/>
            <person name="Hildebrand F."/>
            <person name="Pallen M.J."/>
        </authorList>
    </citation>
    <scope>NUCLEOTIDE SEQUENCE</scope>
    <source>
        <strain evidence="5">17213</strain>
    </source>
</reference>
<dbReference type="Pfam" id="PF16548">
    <property type="entry name" value="FlgT_N"/>
    <property type="match status" value="1"/>
</dbReference>
<dbReference type="Gene3D" id="3.30.1660.40">
    <property type="entry name" value="FlgT, N-terminal domain"/>
    <property type="match status" value="1"/>
</dbReference>